<proteinExistence type="predicted"/>
<comment type="caution">
    <text evidence="1">The sequence shown here is derived from an EMBL/GenBank/DDBJ whole genome shotgun (WGS) entry which is preliminary data.</text>
</comment>
<dbReference type="RefSeq" id="WP_084198745.1">
    <property type="nucleotide sequence ID" value="NZ_BMYL01000002.1"/>
</dbReference>
<keyword evidence="1" id="KW-0282">Flagellum</keyword>
<dbReference type="AlphaFoldDB" id="A0AAP8ME28"/>
<keyword evidence="2" id="KW-1185">Reference proteome</keyword>
<keyword evidence="1" id="KW-0969">Cilium</keyword>
<protein>
    <submittedName>
        <fullName evidence="1">Flagellar protein FliT</fullName>
    </submittedName>
</protein>
<keyword evidence="1" id="KW-0966">Cell projection</keyword>
<evidence type="ECO:0000313" key="2">
    <source>
        <dbReference type="Proteomes" id="UP000235162"/>
    </source>
</evidence>
<evidence type="ECO:0000313" key="1">
    <source>
        <dbReference type="EMBL" id="PLW86098.1"/>
    </source>
</evidence>
<reference evidence="1 2" key="1">
    <citation type="submission" date="2018-01" db="EMBL/GenBank/DDBJ databases">
        <title>The draft genome sequence of Halioglobus japonicus S1-36.</title>
        <authorList>
            <person name="Du Z.-J."/>
            <person name="Shi M.-J."/>
        </authorList>
    </citation>
    <scope>NUCLEOTIDE SEQUENCE [LARGE SCALE GENOMIC DNA]</scope>
    <source>
        <strain evidence="1 2">S1-36</strain>
    </source>
</reference>
<sequence length="130" mass="14811">MRCELVNDAGISEPLLPYDDLMASARRMLRQARASQWSSLATEQLEFCKAWERLERSGVNACLNEPQVAQRDRLIHEVDVQVDEVWRLLNERQLELSRELSRQGASLLPEFCVTKKAGFAHDGLSGRVPC</sequence>
<gene>
    <name evidence="1" type="ORF">C0029_06520</name>
</gene>
<organism evidence="1 2">
    <name type="scientific">Halioglobus japonicus</name>
    <dbReference type="NCBI Taxonomy" id="930805"/>
    <lineage>
        <taxon>Bacteria</taxon>
        <taxon>Pseudomonadati</taxon>
        <taxon>Pseudomonadota</taxon>
        <taxon>Gammaproteobacteria</taxon>
        <taxon>Cellvibrionales</taxon>
        <taxon>Halieaceae</taxon>
        <taxon>Halioglobus</taxon>
    </lineage>
</organism>
<dbReference type="EMBL" id="PKUR01000002">
    <property type="protein sequence ID" value="PLW86098.1"/>
    <property type="molecule type" value="Genomic_DNA"/>
</dbReference>
<dbReference type="Gene3D" id="1.20.58.380">
    <property type="entry name" value="Flagellar protein flit"/>
    <property type="match status" value="1"/>
</dbReference>
<name>A0AAP8ME28_9GAMM</name>
<accession>A0AAP8ME28</accession>
<dbReference type="KEGG" id="hja:BST95_07475"/>
<dbReference type="Proteomes" id="UP000235162">
    <property type="component" value="Unassembled WGS sequence"/>
</dbReference>